<organism evidence="4 5">
    <name type="scientific">Nicrophorus vespilloides</name>
    <name type="common">Boreal carrion beetle</name>
    <dbReference type="NCBI Taxonomy" id="110193"/>
    <lineage>
        <taxon>Eukaryota</taxon>
        <taxon>Metazoa</taxon>
        <taxon>Ecdysozoa</taxon>
        <taxon>Arthropoda</taxon>
        <taxon>Hexapoda</taxon>
        <taxon>Insecta</taxon>
        <taxon>Pterygota</taxon>
        <taxon>Neoptera</taxon>
        <taxon>Endopterygota</taxon>
        <taxon>Coleoptera</taxon>
        <taxon>Polyphaga</taxon>
        <taxon>Staphyliniformia</taxon>
        <taxon>Silphidae</taxon>
        <taxon>Nicrophorinae</taxon>
        <taxon>Nicrophorus</taxon>
    </lineage>
</organism>
<dbReference type="Proteomes" id="UP000695000">
    <property type="component" value="Unplaced"/>
</dbReference>
<evidence type="ECO:0000256" key="2">
    <source>
        <dbReference type="SAM" id="Coils"/>
    </source>
</evidence>
<dbReference type="GeneID" id="108566638"/>
<dbReference type="Pfam" id="PF06825">
    <property type="entry name" value="HSBP1"/>
    <property type="match status" value="1"/>
</dbReference>
<evidence type="ECO:0000313" key="5">
    <source>
        <dbReference type="RefSeq" id="XP_017782127.1"/>
    </source>
</evidence>
<name>A0ABM1N5M7_NICVS</name>
<dbReference type="PANTHER" id="PTHR19424:SF0">
    <property type="entry name" value="HEAT SHOCK FACTOR BINDING PROTEIN 1"/>
    <property type="match status" value="1"/>
</dbReference>
<reference evidence="5" key="1">
    <citation type="submission" date="2025-08" db="UniProtKB">
        <authorList>
            <consortium name="RefSeq"/>
        </authorList>
    </citation>
    <scope>IDENTIFICATION</scope>
    <source>
        <tissue evidence="5">Whole Larva</tissue>
    </source>
</reference>
<protein>
    <submittedName>
        <fullName evidence="5">Heat shock factor-binding protein 1 isoform X2</fullName>
    </submittedName>
</protein>
<evidence type="ECO:0000313" key="4">
    <source>
        <dbReference type="Proteomes" id="UP000695000"/>
    </source>
</evidence>
<feature type="region of interest" description="Disordered" evidence="3">
    <location>
        <begin position="1"/>
        <end position="22"/>
    </location>
</feature>
<keyword evidence="5" id="KW-0346">Stress response</keyword>
<keyword evidence="4" id="KW-1185">Reference proteome</keyword>
<feature type="coiled-coil region" evidence="2">
    <location>
        <begin position="46"/>
        <end position="73"/>
    </location>
</feature>
<dbReference type="Gene3D" id="1.20.5.430">
    <property type="match status" value="1"/>
</dbReference>
<accession>A0ABM1N5M7</accession>
<evidence type="ECO:0000256" key="3">
    <source>
        <dbReference type="SAM" id="MobiDB-lite"/>
    </source>
</evidence>
<evidence type="ECO:0000256" key="1">
    <source>
        <dbReference type="ARBA" id="ARBA00006349"/>
    </source>
</evidence>
<proteinExistence type="inferred from homology"/>
<keyword evidence="2" id="KW-0175">Coiled coil</keyword>
<gene>
    <name evidence="5" type="primary">LOC108566638</name>
</gene>
<dbReference type="RefSeq" id="XP_017782127.1">
    <property type="nucleotide sequence ID" value="XM_017926638.1"/>
</dbReference>
<sequence>MVDNKVEMSDDGENFVTATTNDPKNVQELTQYTLLQTIQEKFQNMSDQILNRIDEMGTRIDDLEKNIGDLMTQAGVEGAEK</sequence>
<comment type="similarity">
    <text evidence="1">Belongs to the HSBP1 family.</text>
</comment>
<dbReference type="InterPro" id="IPR009643">
    <property type="entry name" value="HS1-bd"/>
</dbReference>
<dbReference type="PANTHER" id="PTHR19424">
    <property type="entry name" value="HEAT SHOCK FACTOR BINDING PROTEIN 1"/>
    <property type="match status" value="1"/>
</dbReference>